<organism evidence="2 3">
    <name type="scientific">Phytophthora nicotianae P1976</name>
    <dbReference type="NCBI Taxonomy" id="1317066"/>
    <lineage>
        <taxon>Eukaryota</taxon>
        <taxon>Sar</taxon>
        <taxon>Stramenopiles</taxon>
        <taxon>Oomycota</taxon>
        <taxon>Peronosporomycetes</taxon>
        <taxon>Peronosporales</taxon>
        <taxon>Peronosporaceae</taxon>
        <taxon>Phytophthora</taxon>
    </lineage>
</organism>
<proteinExistence type="predicted"/>
<feature type="region of interest" description="Disordered" evidence="1">
    <location>
        <begin position="60"/>
        <end position="92"/>
    </location>
</feature>
<sequence length="115" mass="13323">MRKTCNARFSAAEGRCKLSGSHDEFWNFCQGDKVAMYVHLWCEQRRCGRKFCSTRIYEDNEDDESKEMQSANKKQKVNRKRSKTQEERRNSVDSVAILTEAVAKSDDLEGEIMGC</sequence>
<dbReference type="Proteomes" id="UP000028582">
    <property type="component" value="Unassembled WGS sequence"/>
</dbReference>
<comment type="caution">
    <text evidence="2">The sequence shown here is derived from an EMBL/GenBank/DDBJ whole genome shotgun (WGS) entry which is preliminary data.</text>
</comment>
<evidence type="ECO:0000256" key="1">
    <source>
        <dbReference type="SAM" id="MobiDB-lite"/>
    </source>
</evidence>
<reference evidence="2 3" key="1">
    <citation type="submission" date="2013-11" db="EMBL/GenBank/DDBJ databases">
        <title>The Genome Sequence of Phytophthora parasitica P1976.</title>
        <authorList>
            <consortium name="The Broad Institute Genomics Platform"/>
            <person name="Russ C."/>
            <person name="Tyler B."/>
            <person name="Panabieres F."/>
            <person name="Shan W."/>
            <person name="Tripathy S."/>
            <person name="Grunwald N."/>
            <person name="Machado M."/>
            <person name="Johnson C.S."/>
            <person name="Walker B."/>
            <person name="Young S."/>
            <person name="Zeng Q."/>
            <person name="Gargeya S."/>
            <person name="Fitzgerald M."/>
            <person name="Haas B."/>
            <person name="Abouelleil A."/>
            <person name="Allen A.W."/>
            <person name="Alvarado L."/>
            <person name="Arachchi H.M."/>
            <person name="Berlin A.M."/>
            <person name="Chapman S.B."/>
            <person name="Gainer-Dewar J."/>
            <person name="Goldberg J."/>
            <person name="Griggs A."/>
            <person name="Gujja S."/>
            <person name="Hansen M."/>
            <person name="Howarth C."/>
            <person name="Imamovic A."/>
            <person name="Ireland A."/>
            <person name="Larimer J."/>
            <person name="McCowan C."/>
            <person name="Murphy C."/>
            <person name="Pearson M."/>
            <person name="Poon T.W."/>
            <person name="Priest M."/>
            <person name="Roberts A."/>
            <person name="Saif S."/>
            <person name="Shea T."/>
            <person name="Sisk P."/>
            <person name="Sykes S."/>
            <person name="Wortman J."/>
            <person name="Nusbaum C."/>
            <person name="Birren B."/>
        </authorList>
    </citation>
    <scope>NUCLEOTIDE SEQUENCE [LARGE SCALE GENOMIC DNA]</scope>
    <source>
        <strain evidence="2 3">P1976</strain>
    </source>
</reference>
<dbReference type="AlphaFoldDB" id="A0A081AUE2"/>
<gene>
    <name evidence="2" type="ORF">F444_03355</name>
</gene>
<accession>A0A081AUE2</accession>
<dbReference type="EMBL" id="ANJA01000679">
    <property type="protein sequence ID" value="ETO82503.1"/>
    <property type="molecule type" value="Genomic_DNA"/>
</dbReference>
<name>A0A081AUE2_PHYNI</name>
<evidence type="ECO:0000313" key="3">
    <source>
        <dbReference type="Proteomes" id="UP000028582"/>
    </source>
</evidence>
<feature type="compositionally biased region" description="Basic residues" evidence="1">
    <location>
        <begin position="73"/>
        <end position="82"/>
    </location>
</feature>
<protein>
    <submittedName>
        <fullName evidence="2">Uncharacterized protein</fullName>
    </submittedName>
</protein>
<evidence type="ECO:0000313" key="2">
    <source>
        <dbReference type="EMBL" id="ETO82503.1"/>
    </source>
</evidence>
<dbReference type="OrthoDB" id="10552447at2759"/>